<organism evidence="1 2">
    <name type="scientific">Actinomadura livida</name>
    <dbReference type="NCBI Taxonomy" id="79909"/>
    <lineage>
        <taxon>Bacteria</taxon>
        <taxon>Bacillati</taxon>
        <taxon>Actinomycetota</taxon>
        <taxon>Actinomycetes</taxon>
        <taxon>Streptosporangiales</taxon>
        <taxon>Thermomonosporaceae</taxon>
        <taxon>Actinomadura</taxon>
    </lineage>
</organism>
<accession>A0A7W7IEZ0</accession>
<dbReference type="Proteomes" id="UP000549343">
    <property type="component" value="Unassembled WGS sequence"/>
</dbReference>
<evidence type="ECO:0000313" key="1">
    <source>
        <dbReference type="EMBL" id="MBB4775873.1"/>
    </source>
</evidence>
<evidence type="ECO:0008006" key="3">
    <source>
        <dbReference type="Google" id="ProtNLM"/>
    </source>
</evidence>
<name>A0A7W7IEZ0_9ACTN</name>
<sequence length="38" mass="4353">MPKPYPPEFRRKTLDLVETRRNGREVAATLGIAESCLH</sequence>
<evidence type="ECO:0000313" key="2">
    <source>
        <dbReference type="Proteomes" id="UP000549343"/>
    </source>
</evidence>
<gene>
    <name evidence="1" type="ORF">F4557_004291</name>
</gene>
<proteinExistence type="predicted"/>
<dbReference type="EMBL" id="JACHMV010000001">
    <property type="protein sequence ID" value="MBB4775873.1"/>
    <property type="molecule type" value="Genomic_DNA"/>
</dbReference>
<reference evidence="1 2" key="1">
    <citation type="submission" date="2020-08" db="EMBL/GenBank/DDBJ databases">
        <title>Sequencing the genomes of 1000 actinobacteria strains.</title>
        <authorList>
            <person name="Klenk H.-P."/>
        </authorList>
    </citation>
    <scope>NUCLEOTIDE SEQUENCE [LARGE SCALE GENOMIC DNA]</scope>
    <source>
        <strain evidence="1 2">DSM 44772</strain>
    </source>
</reference>
<dbReference type="AlphaFoldDB" id="A0A7W7IEZ0"/>
<comment type="caution">
    <text evidence="1">The sequence shown here is derived from an EMBL/GenBank/DDBJ whole genome shotgun (WGS) entry which is preliminary data.</text>
</comment>
<protein>
    <recommendedName>
        <fullName evidence="3">Transposase</fullName>
    </recommendedName>
</protein>